<dbReference type="AlphaFoldDB" id="A0A9D1RMA4"/>
<dbReference type="InterPro" id="IPR009297">
    <property type="entry name" value="DUF952"/>
</dbReference>
<dbReference type="Gene3D" id="3.20.170.20">
    <property type="entry name" value="Protein of unknown function DUF952"/>
    <property type="match status" value="1"/>
</dbReference>
<dbReference type="Pfam" id="PF06108">
    <property type="entry name" value="DUF952"/>
    <property type="match status" value="1"/>
</dbReference>
<dbReference type="Proteomes" id="UP000824190">
    <property type="component" value="Unassembled WGS sequence"/>
</dbReference>
<accession>A0A9D1RMA4</accession>
<sequence length="121" mass="13086">MGTNTSILHLALRADWDEALIEGEYRTSTRGLTLEEVGFIHASFPDQVAATAGRFYGDALDDLLVLGLDGDAIAAAGVDVRHEDVGIGELFPHIYGALDPGWVRSVVSYRDWAESPRDAAK</sequence>
<proteinExistence type="predicted"/>
<gene>
    <name evidence="1" type="ORF">H9870_00830</name>
</gene>
<protein>
    <submittedName>
        <fullName evidence="1">DUF952 domain-containing protein</fullName>
    </submittedName>
</protein>
<reference evidence="1" key="1">
    <citation type="journal article" date="2021" name="PeerJ">
        <title>Extensive microbial diversity within the chicken gut microbiome revealed by metagenomics and culture.</title>
        <authorList>
            <person name="Gilroy R."/>
            <person name="Ravi A."/>
            <person name="Getino M."/>
            <person name="Pursley I."/>
            <person name="Horton D.L."/>
            <person name="Alikhan N.F."/>
            <person name="Baker D."/>
            <person name="Gharbi K."/>
            <person name="Hall N."/>
            <person name="Watson M."/>
            <person name="Adriaenssens E.M."/>
            <person name="Foster-Nyarko E."/>
            <person name="Jarju S."/>
            <person name="Secka A."/>
            <person name="Antonio M."/>
            <person name="Oren A."/>
            <person name="Chaudhuri R.R."/>
            <person name="La Ragione R."/>
            <person name="Hildebrand F."/>
            <person name="Pallen M.J."/>
        </authorList>
    </citation>
    <scope>NUCLEOTIDE SEQUENCE</scope>
    <source>
        <strain evidence="1">CHK32-1732</strain>
    </source>
</reference>
<evidence type="ECO:0000313" key="2">
    <source>
        <dbReference type="Proteomes" id="UP000824190"/>
    </source>
</evidence>
<dbReference type="EMBL" id="DXGC01000008">
    <property type="protein sequence ID" value="HIW90204.1"/>
    <property type="molecule type" value="Genomic_DNA"/>
</dbReference>
<reference evidence="1" key="2">
    <citation type="submission" date="2021-04" db="EMBL/GenBank/DDBJ databases">
        <authorList>
            <person name="Gilroy R."/>
        </authorList>
    </citation>
    <scope>NUCLEOTIDE SEQUENCE</scope>
    <source>
        <strain evidence="1">CHK32-1732</strain>
    </source>
</reference>
<evidence type="ECO:0000313" key="1">
    <source>
        <dbReference type="EMBL" id="HIW90204.1"/>
    </source>
</evidence>
<dbReference type="SUPFAM" id="SSF56399">
    <property type="entry name" value="ADP-ribosylation"/>
    <property type="match status" value="1"/>
</dbReference>
<comment type="caution">
    <text evidence="1">The sequence shown here is derived from an EMBL/GenBank/DDBJ whole genome shotgun (WGS) entry which is preliminary data.</text>
</comment>
<name>A0A9D1RMA4_9CORY</name>
<organism evidence="1 2">
    <name type="scientific">Candidatus Corynebacterium avicola</name>
    <dbReference type="NCBI Taxonomy" id="2838527"/>
    <lineage>
        <taxon>Bacteria</taxon>
        <taxon>Bacillati</taxon>
        <taxon>Actinomycetota</taxon>
        <taxon>Actinomycetes</taxon>
        <taxon>Mycobacteriales</taxon>
        <taxon>Corynebacteriaceae</taxon>
        <taxon>Corynebacterium</taxon>
    </lineage>
</organism>